<protein>
    <submittedName>
        <fullName evidence="2">CLIP-associating protein 2 isoform X6</fullName>
    </submittedName>
</protein>
<organism evidence="1 2">
    <name type="scientific">Danio rerio</name>
    <name type="common">Zebrafish</name>
    <name type="synonym">Brachydanio rerio</name>
    <dbReference type="NCBI Taxonomy" id="7955"/>
    <lineage>
        <taxon>Eukaryota</taxon>
        <taxon>Metazoa</taxon>
        <taxon>Chordata</taxon>
        <taxon>Craniata</taxon>
        <taxon>Vertebrata</taxon>
        <taxon>Euteleostomi</taxon>
        <taxon>Actinopterygii</taxon>
        <taxon>Neopterygii</taxon>
        <taxon>Teleostei</taxon>
        <taxon>Ostariophysi</taxon>
        <taxon>Cypriniformes</taxon>
        <taxon>Danionidae</taxon>
        <taxon>Danioninae</taxon>
        <taxon>Danio</taxon>
    </lineage>
</organism>
<dbReference type="RefSeq" id="XP_073786776.1">
    <property type="nucleotide sequence ID" value="XM_073930675.1"/>
</dbReference>
<reference evidence="2" key="1">
    <citation type="submission" date="2025-08" db="UniProtKB">
        <authorList>
            <consortium name="RefSeq"/>
        </authorList>
    </citation>
    <scope>IDENTIFICATION</scope>
    <source>
        <strain evidence="2">Tuebingen</strain>
        <tissue evidence="2">Fibroblasts and whole tissue</tissue>
    </source>
</reference>
<accession>A0AC58HXT2</accession>
<evidence type="ECO:0000313" key="1">
    <source>
        <dbReference type="Proteomes" id="UP000000437"/>
    </source>
</evidence>
<dbReference type="Proteomes" id="UP000000437">
    <property type="component" value="Chromosome 19"/>
</dbReference>
<name>A0AC58HXT2_DANRE</name>
<keyword evidence="1" id="KW-1185">Reference proteome</keyword>
<evidence type="ECO:0000313" key="2">
    <source>
        <dbReference type="RefSeq" id="XP_073786776.1"/>
    </source>
</evidence>
<sequence length="1518" mass="166592">MEENDNMDYFYQQVLQKDVTRRLQVGPELIDYLSDPQRSLDVEQDKPRLDKTIDELTGWVNSSNFKVALLGIDIVSAFVDRLTDRFRGYIGTVVPALVDRLGDAKDQVRDQAQGLILKLMDQTATPMYVWERLFPGFKHKNFRSREGICFCVVSTLNAYGAQPLSLSKFVPHLCSLTGDQNPQVREAAITALVEVYRHVGERVRADLIKRDLPSARLQTILSRFDEVLNSGNMALSLSQDRSFDDDDSVDGSRPSSAQAAFKVPKVPKKPAESASSSRRPSATGAAKSGASKEGAGAVDEEDFIKAFTDVPTVQIYSTRDLEDNLNKIREVLSDDKHDWDHRANALKKIRSLLVAGATDYDCFYQHLRLLDGAFKLSAKDLRSQVVREACITVAYLSTLLGNKFDHGAEGIVPVLFNLIPNCAKVMATSGTAAIRIIIRHTHVPRLIPLIASNCTSKSVAVRRRCYEFLDLLLQEWQTHSLERHAAVLVESIKKGIRDADAEARVEARKAYWGLRAHFPGEAESLYNSLESSYQRTLQSCLKSSGSVASLPQSDRSSSSSQESLNRPLSKWSAAPGRVPAGSKSSGSPASLQRSRSDVDVNAAAGAKARHSGQAGGAGRVTTGLTPGSYASLDDASDKDGRLRTKQTLSTASSVGSSQVDSRGRTRSKMASQSQPGSRSGSPGRVLASTALSTLSTGAQRVSAAPGSHRRSRIPRSQGCSRDSSPTRLSVAPSNISHIYNGSKGARGSRIPRPSVSQGCSREASRESSRDTSPVRSFTPLASRHYSRSTGALHAPDAFGAAGSGLGMSQSSRLSSSVSAMRVLNTGSDVEEALADALLLGDMRSKKKPARRRYDTYGMYSDDDANSDASSACSERSYSSRNGSIPTYMRQTEDVAEVLNRCASANWSERKEGLMGLQALLKNHRTLSRVELKRLCEIFTRMFADPHSKVFSMFLETLVDFIAVHKEDLQDWLFVLLTQLLKKMGADLLGSVQAKVQKALDVTRESFPNDLQFTILMRFTVDQTQTPNLKVKVAILKYIETLTLQMEPQDFVNTGETRLAVSRIITWTTEPKSSDVRKAAQSVLISLFQLNTPEFTMLLGALPKTFQDGATKLLQNHLRNTGNTAQASIGSPLTRHTPRSPASWSSPLTSPTNTSQNTPSPSAFDYDTENMNSEEIYSSLRGVSQAIQNFSVRSQEDMTEPPRKREGDGGEETVDSGRTALDNKTSLLNTMPLLSSSPRPSRDYQPVNYSDSSFGSSSFNKSLKDADQEESLTDDSGVDQSEVVAELLKELSNHSERVEERKAALCELMRLIRETQLHVWDEHFKTILLLLLETLGDGEHVIRALALRVLKEILNRQPWRFKNYAELTIMKALEAHKDPHKEVVRAAEEAASMLATSISPDQCIKVLCPIIQSADYPINLAAIKMLTKVIDRLPKEGLIQMLPEIVPGLIQGYDNSESSVRKACVFCLVAIYAVIGEDLKPHLSQLSGSKLKLLNLYIKRAQSGSSGSDQSSDVGGQGL</sequence>
<proteinExistence type="predicted"/>
<gene>
    <name evidence="2" type="primary">clasp2</name>
    <name evidence="2" type="synonym">zgc:77279</name>
</gene>